<dbReference type="EMBL" id="KI632223">
    <property type="protein sequence ID" value="EYU21484.1"/>
    <property type="molecule type" value="Genomic_DNA"/>
</dbReference>
<evidence type="ECO:0000313" key="3">
    <source>
        <dbReference type="Proteomes" id="UP000030748"/>
    </source>
</evidence>
<keyword evidence="1" id="KW-0472">Membrane</keyword>
<feature type="non-terminal residue" evidence="2">
    <location>
        <position position="1"/>
    </location>
</feature>
<organism evidence="2 3">
    <name type="scientific">Erythranthe guttata</name>
    <name type="common">Yellow monkey flower</name>
    <name type="synonym">Mimulus guttatus</name>
    <dbReference type="NCBI Taxonomy" id="4155"/>
    <lineage>
        <taxon>Eukaryota</taxon>
        <taxon>Viridiplantae</taxon>
        <taxon>Streptophyta</taxon>
        <taxon>Embryophyta</taxon>
        <taxon>Tracheophyta</taxon>
        <taxon>Spermatophyta</taxon>
        <taxon>Magnoliopsida</taxon>
        <taxon>eudicotyledons</taxon>
        <taxon>Gunneridae</taxon>
        <taxon>Pentapetalae</taxon>
        <taxon>asterids</taxon>
        <taxon>lamiids</taxon>
        <taxon>Lamiales</taxon>
        <taxon>Phrymaceae</taxon>
        <taxon>Erythranthe</taxon>
    </lineage>
</organism>
<dbReference type="STRING" id="4155.A0A022Q173"/>
<dbReference type="InterPro" id="IPR044202">
    <property type="entry name" value="LETM1/MDM38-like"/>
</dbReference>
<feature type="transmembrane region" description="Helical" evidence="1">
    <location>
        <begin position="376"/>
        <end position="402"/>
    </location>
</feature>
<dbReference type="PANTHER" id="PTHR14009">
    <property type="entry name" value="LEUCINE ZIPPER-EF-HAND CONTAINING TRANSMEMBRANE PROTEIN"/>
    <property type="match status" value="1"/>
</dbReference>
<dbReference type="eggNOG" id="KOG1043">
    <property type="taxonomic scope" value="Eukaryota"/>
</dbReference>
<dbReference type="GO" id="GO:0005743">
    <property type="term" value="C:mitochondrial inner membrane"/>
    <property type="evidence" value="ECO:0007669"/>
    <property type="project" value="InterPro"/>
</dbReference>
<evidence type="ECO:0000313" key="2">
    <source>
        <dbReference type="EMBL" id="EYU21484.1"/>
    </source>
</evidence>
<gene>
    <name evidence="2" type="ORF">MIMGU_mgv1a019558mg</name>
</gene>
<keyword evidence="3" id="KW-1185">Reference proteome</keyword>
<protein>
    <submittedName>
        <fullName evidence="2">Uncharacterized protein</fullName>
    </submittedName>
</protein>
<dbReference type="AlphaFoldDB" id="A0A022Q173"/>
<keyword evidence="1" id="KW-0812">Transmembrane</keyword>
<accession>A0A022Q173</accession>
<sequence length="446" mass="50493">KTEFNRVNCLVRALHESSRSFSLAMQTHEFVRTGPPVAMAWNGVDVHAWHKHIAYQVAAYALLEAAIEVELFLSHNRFNNPSPVHKILSPNTSFLREKIESQLNARNPKLVEWFRTVELPRLSGYFMPLFKKWSMEYAGSGVAGTIMAITCCAAVGKLDSGRISCSSFSISIEEAIIELMTMAHDLVCIDKLHQLSTEAGFEDHFLSRFGSKVLPSKNVEDIEFWIGLVQTKLSVAFERESVGENSLATLALFAYLGREARLFLLRHNIKDIDEPINDFLSYLECGILFIYPEFSTLSEYQLLMEVEVASSSKPVERNFLKKYAMKLVAASVDVWMGTQLLFVDTSETVRFIVKKMWGHNVTERERKKMERTLADIATLIPVTILMLLPVSAVGHAAMFAAIKRYIPCLIPSPYSDERINLVKQLKRTKKMEMLRVGVEETVSKGV</sequence>
<reference evidence="2 3" key="1">
    <citation type="journal article" date="2013" name="Proc. Natl. Acad. Sci. U.S.A.">
        <title>Fine-scale variation in meiotic recombination in Mimulus inferred from population shotgun sequencing.</title>
        <authorList>
            <person name="Hellsten U."/>
            <person name="Wright K.M."/>
            <person name="Jenkins J."/>
            <person name="Shu S."/>
            <person name="Yuan Y."/>
            <person name="Wessler S.R."/>
            <person name="Schmutz J."/>
            <person name="Willis J.H."/>
            <person name="Rokhsar D.S."/>
        </authorList>
    </citation>
    <scope>NUCLEOTIDE SEQUENCE [LARGE SCALE GENOMIC DNA]</scope>
    <source>
        <strain evidence="3">cv. DUN x IM62</strain>
    </source>
</reference>
<dbReference type="Proteomes" id="UP000030748">
    <property type="component" value="Unassembled WGS sequence"/>
</dbReference>
<keyword evidence="1" id="KW-1133">Transmembrane helix</keyword>
<proteinExistence type="predicted"/>
<name>A0A022Q173_ERYGU</name>
<dbReference type="PANTHER" id="PTHR14009:SF34">
    <property type="entry name" value="LETM1 RBD DOMAIN-CONTAINING PROTEIN"/>
    <property type="match status" value="1"/>
</dbReference>
<evidence type="ECO:0000256" key="1">
    <source>
        <dbReference type="SAM" id="Phobius"/>
    </source>
</evidence>